<proteinExistence type="predicted"/>
<evidence type="ECO:0000256" key="1">
    <source>
        <dbReference type="SAM" id="MobiDB-lite"/>
    </source>
</evidence>
<dbReference type="GO" id="GO:0003677">
    <property type="term" value="F:DNA binding"/>
    <property type="evidence" value="ECO:0007669"/>
    <property type="project" value="InterPro"/>
</dbReference>
<feature type="compositionally biased region" description="Basic and acidic residues" evidence="1">
    <location>
        <begin position="96"/>
        <end position="105"/>
    </location>
</feature>
<dbReference type="AlphaFoldDB" id="A0A017TDW6"/>
<dbReference type="eggNOG" id="COG1662">
    <property type="taxonomic scope" value="Bacteria"/>
</dbReference>
<dbReference type="Proteomes" id="UP000019678">
    <property type="component" value="Unassembled WGS sequence"/>
</dbReference>
<dbReference type="GO" id="GO:0006313">
    <property type="term" value="P:DNA transposition"/>
    <property type="evidence" value="ECO:0007669"/>
    <property type="project" value="InterPro"/>
</dbReference>
<evidence type="ECO:0000313" key="3">
    <source>
        <dbReference type="Proteomes" id="UP000019678"/>
    </source>
</evidence>
<dbReference type="Pfam" id="PF03400">
    <property type="entry name" value="DDE_Tnp_IS1"/>
    <property type="match status" value="1"/>
</dbReference>
<dbReference type="STRING" id="1192034.CAP_0241"/>
<feature type="region of interest" description="Disordered" evidence="1">
    <location>
        <begin position="96"/>
        <end position="121"/>
    </location>
</feature>
<sequence length="135" mass="15364">MTKKIKFGAPDMAKISTSHIERQNLTMRMQIRRLTRLCNGFSKKLENHRAAIALHFAYYNFCRVHETLKVTPAMEAGVADHVWSLEELILMALEEPEGKRPEPKRLKLPTQGEGKEAVGSAARELPNGRGWLRLV</sequence>
<comment type="caution">
    <text evidence="2">The sequence shown here is derived from an EMBL/GenBank/DDBJ whole genome shotgun (WGS) entry which is preliminary data.</text>
</comment>
<evidence type="ECO:0008006" key="4">
    <source>
        <dbReference type="Google" id="ProtNLM"/>
    </source>
</evidence>
<reference evidence="2 3" key="1">
    <citation type="submission" date="2013-05" db="EMBL/GenBank/DDBJ databases">
        <title>Genome assembly of Chondromyces apiculatus DSM 436.</title>
        <authorList>
            <person name="Sharma G."/>
            <person name="Khatri I."/>
            <person name="Kaur C."/>
            <person name="Mayilraj S."/>
            <person name="Subramanian S."/>
        </authorList>
    </citation>
    <scope>NUCLEOTIDE SEQUENCE [LARGE SCALE GENOMIC DNA]</scope>
    <source>
        <strain evidence="2 3">DSM 436</strain>
    </source>
</reference>
<evidence type="ECO:0000313" key="2">
    <source>
        <dbReference type="EMBL" id="EYF07488.1"/>
    </source>
</evidence>
<dbReference type="EMBL" id="ASRX01000010">
    <property type="protein sequence ID" value="EYF07488.1"/>
    <property type="molecule type" value="Genomic_DNA"/>
</dbReference>
<organism evidence="2 3">
    <name type="scientific">Chondromyces apiculatus DSM 436</name>
    <dbReference type="NCBI Taxonomy" id="1192034"/>
    <lineage>
        <taxon>Bacteria</taxon>
        <taxon>Pseudomonadati</taxon>
        <taxon>Myxococcota</taxon>
        <taxon>Polyangia</taxon>
        <taxon>Polyangiales</taxon>
        <taxon>Polyangiaceae</taxon>
        <taxon>Chondromyces</taxon>
    </lineage>
</organism>
<protein>
    <recommendedName>
        <fullName evidence="4">Transposase</fullName>
    </recommendedName>
</protein>
<name>A0A017TDW6_9BACT</name>
<dbReference type="InterPro" id="IPR005063">
    <property type="entry name" value="Transposase_27"/>
</dbReference>
<dbReference type="GO" id="GO:0004803">
    <property type="term" value="F:transposase activity"/>
    <property type="evidence" value="ECO:0007669"/>
    <property type="project" value="InterPro"/>
</dbReference>
<gene>
    <name evidence="2" type="ORF">CAP_0241</name>
</gene>
<accession>A0A017TDW6</accession>
<keyword evidence="3" id="KW-1185">Reference proteome</keyword>